<proteinExistence type="predicted"/>
<dbReference type="AlphaFoldDB" id="A0A085MXV6"/>
<organism evidence="1">
    <name type="scientific">Trichuris suis</name>
    <name type="common">pig whipworm</name>
    <dbReference type="NCBI Taxonomy" id="68888"/>
    <lineage>
        <taxon>Eukaryota</taxon>
        <taxon>Metazoa</taxon>
        <taxon>Ecdysozoa</taxon>
        <taxon>Nematoda</taxon>
        <taxon>Enoplea</taxon>
        <taxon>Dorylaimia</taxon>
        <taxon>Trichinellida</taxon>
        <taxon>Trichuridae</taxon>
        <taxon>Trichuris</taxon>
    </lineage>
</organism>
<sequence length="120" mass="13298">MLATSQVRLLPKLLCRSKPMWRLSGRNHDPSRLPTHGWIGFGATTVEVVFDRVTTYQNRSIHGWATSTGHGFDLTGATLVWTGVGASTEAGLGWWPTFPCADDGSWEEPKAPPKLVFRFD</sequence>
<dbReference type="Proteomes" id="UP000030758">
    <property type="component" value="Unassembled WGS sequence"/>
</dbReference>
<accession>A0A085MXV6</accession>
<dbReference type="EMBL" id="KL367603">
    <property type="protein sequence ID" value="KFD62052.1"/>
    <property type="molecule type" value="Genomic_DNA"/>
</dbReference>
<name>A0A085MXV6_9BILA</name>
<reference evidence="1" key="1">
    <citation type="journal article" date="2014" name="Nat. Genet.">
        <title>Genome and transcriptome of the porcine whipworm Trichuris suis.</title>
        <authorList>
            <person name="Jex A.R."/>
            <person name="Nejsum P."/>
            <person name="Schwarz E.M."/>
            <person name="Hu L."/>
            <person name="Young N.D."/>
            <person name="Hall R.S."/>
            <person name="Korhonen P.K."/>
            <person name="Liao S."/>
            <person name="Thamsborg S."/>
            <person name="Xia J."/>
            <person name="Xu P."/>
            <person name="Wang S."/>
            <person name="Scheerlinck J.P."/>
            <person name="Hofmann A."/>
            <person name="Sternberg P.W."/>
            <person name="Wang J."/>
            <person name="Gasser R.B."/>
        </authorList>
    </citation>
    <scope>NUCLEOTIDE SEQUENCE [LARGE SCALE GENOMIC DNA]</scope>
    <source>
        <strain evidence="1">DCEP-RM93F</strain>
    </source>
</reference>
<evidence type="ECO:0000313" key="1">
    <source>
        <dbReference type="EMBL" id="KFD62052.1"/>
    </source>
</evidence>
<protein>
    <submittedName>
        <fullName evidence="1">Uncharacterized protein</fullName>
    </submittedName>
</protein>
<gene>
    <name evidence="1" type="ORF">M514_09398</name>
</gene>